<dbReference type="InterPro" id="IPR013783">
    <property type="entry name" value="Ig-like_fold"/>
</dbReference>
<dbReference type="Proteomes" id="UP000052943">
    <property type="component" value="Unassembled WGS sequence"/>
</dbReference>
<dbReference type="Gene3D" id="2.60.40.10">
    <property type="entry name" value="Immunoglobulins"/>
    <property type="match status" value="1"/>
</dbReference>
<dbReference type="Pfam" id="PF14310">
    <property type="entry name" value="Fn3-like"/>
    <property type="match status" value="1"/>
</dbReference>
<proteinExistence type="predicted"/>
<dbReference type="PANTHER" id="PTHR42721:SF41">
    <property type="entry name" value="GLYCOSIDE HYDROLASE FAMILY 3 C-TERMINAL DOMAIN-CONTAINING PROTEIN"/>
    <property type="match status" value="1"/>
</dbReference>
<organism evidence="3 4">
    <name type="scientific">Phytophthora nicotianae</name>
    <name type="common">Potato buckeye rot agent</name>
    <name type="synonym">Phytophthora parasitica</name>
    <dbReference type="NCBI Taxonomy" id="4792"/>
    <lineage>
        <taxon>Eukaryota</taxon>
        <taxon>Sar</taxon>
        <taxon>Stramenopiles</taxon>
        <taxon>Oomycota</taxon>
        <taxon>Peronosporomycetes</taxon>
        <taxon>Peronosporales</taxon>
        <taxon>Peronosporaceae</taxon>
        <taxon>Phytophthora</taxon>
    </lineage>
</organism>
<dbReference type="AlphaFoldDB" id="A0A0W8E077"/>
<gene>
    <name evidence="3" type="ORF">AM587_10000220</name>
</gene>
<keyword evidence="1" id="KW-0378">Hydrolase</keyword>
<dbReference type="STRING" id="4790.A0A0W8E077"/>
<dbReference type="PANTHER" id="PTHR42721">
    <property type="entry name" value="SUGAR HYDROLASE-RELATED"/>
    <property type="match status" value="1"/>
</dbReference>
<dbReference type="GO" id="GO:0045493">
    <property type="term" value="P:xylan catabolic process"/>
    <property type="evidence" value="ECO:0007669"/>
    <property type="project" value="InterPro"/>
</dbReference>
<evidence type="ECO:0000259" key="2">
    <source>
        <dbReference type="SMART" id="SM01217"/>
    </source>
</evidence>
<protein>
    <submittedName>
        <fullName evidence="3">Exo-1</fullName>
    </submittedName>
</protein>
<dbReference type="InterPro" id="IPR026891">
    <property type="entry name" value="Fn3-like"/>
</dbReference>
<dbReference type="GO" id="GO:0046556">
    <property type="term" value="F:alpha-L-arabinofuranosidase activity"/>
    <property type="evidence" value="ECO:0007669"/>
    <property type="project" value="TreeGrafter"/>
</dbReference>
<evidence type="ECO:0000313" key="4">
    <source>
        <dbReference type="Proteomes" id="UP000052943"/>
    </source>
</evidence>
<comment type="caution">
    <text evidence="3">The sequence shown here is derived from an EMBL/GenBank/DDBJ whole genome shotgun (WGS) entry which is preliminary data.</text>
</comment>
<dbReference type="EMBL" id="LNFO01000102">
    <property type="protein sequence ID" value="KUG02071.1"/>
    <property type="molecule type" value="Genomic_DNA"/>
</dbReference>
<reference evidence="3 4" key="1">
    <citation type="submission" date="2015-11" db="EMBL/GenBank/DDBJ databases">
        <title>Genomes and virulence difference between two physiological races of Phytophthora nicotianae.</title>
        <authorList>
            <person name="Liu H."/>
            <person name="Ma X."/>
            <person name="Yu H."/>
            <person name="Fang D."/>
            <person name="Li Y."/>
            <person name="Wang X."/>
            <person name="Wang W."/>
            <person name="Dong Y."/>
            <person name="Xiao B."/>
        </authorList>
    </citation>
    <scope>NUCLEOTIDE SEQUENCE [LARGE SCALE GENOMIC DNA]</scope>
    <source>
        <strain evidence="4">race 0</strain>
    </source>
</reference>
<dbReference type="InterPro" id="IPR036881">
    <property type="entry name" value="Glyco_hydro_3_C_sf"/>
</dbReference>
<dbReference type="SMART" id="SM01217">
    <property type="entry name" value="Fn3_like"/>
    <property type="match status" value="1"/>
</dbReference>
<evidence type="ECO:0000256" key="1">
    <source>
        <dbReference type="ARBA" id="ARBA00022801"/>
    </source>
</evidence>
<accession>A0A0W8E077</accession>
<dbReference type="SUPFAM" id="SSF52279">
    <property type="entry name" value="Beta-D-glucan exohydrolase, C-terminal domain"/>
    <property type="match status" value="1"/>
</dbReference>
<dbReference type="GO" id="GO:0031222">
    <property type="term" value="P:arabinan catabolic process"/>
    <property type="evidence" value="ECO:0007669"/>
    <property type="project" value="TreeGrafter"/>
</dbReference>
<dbReference type="Gene3D" id="3.40.50.1700">
    <property type="entry name" value="Glycoside hydrolase family 3 C-terminal domain"/>
    <property type="match status" value="1"/>
</dbReference>
<dbReference type="GO" id="GO:0009044">
    <property type="term" value="F:xylan 1,4-beta-xylosidase activity"/>
    <property type="evidence" value="ECO:0007669"/>
    <property type="project" value="InterPro"/>
</dbReference>
<dbReference type="InterPro" id="IPR044993">
    <property type="entry name" value="BXL"/>
</dbReference>
<sequence>MKSMDMTLHPGRTYRYFKGQPVFPFGWGLSYTTFSLSVDSGTTASSTTSTNSSSGRNVTTMEISDTVNATVTVVVSNDGDVAGDEVVFAFFKPLNTGVKGPATLLNLQLFDYQRVSLKPSGSTRVSFTVQRSDLSLIDENGNRVSYPGSYEIIVSNGVRERVSFSVEVSDEEKVIQSQVQPFPSSDKSTTSVVSASSRSHGSWAILWLVVVLVSAALENCN</sequence>
<dbReference type="OrthoDB" id="408728at2759"/>
<feature type="domain" description="Fibronectin type III-like" evidence="2">
    <location>
        <begin position="85"/>
        <end position="158"/>
    </location>
</feature>
<name>A0A0W8E077_PHYNI</name>
<evidence type="ECO:0000313" key="3">
    <source>
        <dbReference type="EMBL" id="KUG02071.1"/>
    </source>
</evidence>